<evidence type="ECO:0000313" key="4">
    <source>
        <dbReference type="Proteomes" id="UP001595834"/>
    </source>
</evidence>
<evidence type="ECO:0000256" key="2">
    <source>
        <dbReference type="SAM" id="SignalP"/>
    </source>
</evidence>
<feature type="chain" id="PRO_5046595858" description="Lipoprotein" evidence="2">
    <location>
        <begin position="41"/>
        <end position="201"/>
    </location>
</feature>
<name>A0ABV9UNS5_9ACTN</name>
<proteinExistence type="predicted"/>
<keyword evidence="2" id="KW-0732">Signal</keyword>
<sequence>MTWTKRRPATARTAIAVRAAVSATAVVACGLLLAACSSSAAAPSAQAKPASSASASKGMDAYRQCLAQHGVTMAPRPSGSGRPRGAGRPSGGTRGPGGFGGFGGGASADPAQRQAAQACASERPQFNGRGGGGADSTAMKAFTGCLKDHGVVLPSASPGAGGGMRGLNTSDPKSAQAFAVCKALLPQRHSGAPAPSASPTA</sequence>
<evidence type="ECO:0000256" key="1">
    <source>
        <dbReference type="SAM" id="MobiDB-lite"/>
    </source>
</evidence>
<reference evidence="4" key="1">
    <citation type="journal article" date="2019" name="Int. J. Syst. Evol. Microbiol.">
        <title>The Global Catalogue of Microorganisms (GCM) 10K type strain sequencing project: providing services to taxonomists for standard genome sequencing and annotation.</title>
        <authorList>
            <consortium name="The Broad Institute Genomics Platform"/>
            <consortium name="The Broad Institute Genome Sequencing Center for Infectious Disease"/>
            <person name="Wu L."/>
            <person name="Ma J."/>
        </authorList>
    </citation>
    <scope>NUCLEOTIDE SEQUENCE [LARGE SCALE GENOMIC DNA]</scope>
    <source>
        <strain evidence="4">CCM 7224</strain>
    </source>
</reference>
<organism evidence="3 4">
    <name type="scientific">Streptomyces mauvecolor</name>
    <dbReference type="NCBI Taxonomy" id="58345"/>
    <lineage>
        <taxon>Bacteria</taxon>
        <taxon>Bacillati</taxon>
        <taxon>Actinomycetota</taxon>
        <taxon>Actinomycetes</taxon>
        <taxon>Kitasatosporales</taxon>
        <taxon>Streptomycetaceae</taxon>
        <taxon>Streptomyces</taxon>
    </lineage>
</organism>
<dbReference type="Proteomes" id="UP001595834">
    <property type="component" value="Unassembled WGS sequence"/>
</dbReference>
<dbReference type="EMBL" id="JBHSIZ010000018">
    <property type="protein sequence ID" value="MFC4958238.1"/>
    <property type="molecule type" value="Genomic_DNA"/>
</dbReference>
<feature type="signal peptide" evidence="2">
    <location>
        <begin position="1"/>
        <end position="40"/>
    </location>
</feature>
<evidence type="ECO:0008006" key="5">
    <source>
        <dbReference type="Google" id="ProtNLM"/>
    </source>
</evidence>
<evidence type="ECO:0000313" key="3">
    <source>
        <dbReference type="EMBL" id="MFC4958238.1"/>
    </source>
</evidence>
<dbReference type="RefSeq" id="WP_344371536.1">
    <property type="nucleotide sequence ID" value="NZ_BAAASQ010000004.1"/>
</dbReference>
<gene>
    <name evidence="3" type="ORF">ACFPFX_18300</name>
</gene>
<keyword evidence="4" id="KW-1185">Reference proteome</keyword>
<comment type="caution">
    <text evidence="3">The sequence shown here is derived from an EMBL/GenBank/DDBJ whole genome shotgun (WGS) entry which is preliminary data.</text>
</comment>
<accession>A0ABV9UNS5</accession>
<dbReference type="PROSITE" id="PS51257">
    <property type="entry name" value="PROKAR_LIPOPROTEIN"/>
    <property type="match status" value="1"/>
</dbReference>
<feature type="region of interest" description="Disordered" evidence="1">
    <location>
        <begin position="72"/>
        <end position="134"/>
    </location>
</feature>
<protein>
    <recommendedName>
        <fullName evidence="5">Lipoprotein</fullName>
    </recommendedName>
</protein>
<feature type="compositionally biased region" description="Gly residues" evidence="1">
    <location>
        <begin position="82"/>
        <end position="106"/>
    </location>
</feature>